<accession>A0A8K9VBA2</accession>
<dbReference type="CDD" id="cd00063">
    <property type="entry name" value="FN3"/>
    <property type="match status" value="1"/>
</dbReference>
<reference evidence="3" key="1">
    <citation type="submission" date="2020-07" db="EMBL/GenBank/DDBJ databases">
        <title>A long reads based de novo assembly of the rainbow trout Arlee double haploid line genome.</title>
        <authorList>
            <person name="Gao G."/>
            <person name="Palti Y."/>
        </authorList>
    </citation>
    <scope>NUCLEOTIDE SEQUENCE [LARGE SCALE GENOMIC DNA]</scope>
</reference>
<dbReference type="Pfam" id="PF00041">
    <property type="entry name" value="fn3"/>
    <property type="match status" value="1"/>
</dbReference>
<sequence length="229" mass="24584">MGFIHWMVIFALIGIGSQSSASSEITVSIFTVTSKSMTVQWSRCSGASSYKITATSKNSLDASAFAQFGANSVMGSINSLIPNNMYIIRAEAMDNSLNVLSQAEVEETTASEVPTINMATSKQSESMTVEFTQVSGATSYILRAETADMSFFYETEVPSSPGTVLNLQAYTDYTLSVMSINSGGRSQPSLPVVAKTGIVPCISHSHSPSVGGKKKKHKSMKAWYKEISH</sequence>
<dbReference type="PANTHER" id="PTHR47135">
    <property type="entry name" value="FIBRONECTIN TYPE III DOMAIN-CONTAINING PROTEIN 7"/>
    <property type="match status" value="1"/>
</dbReference>
<dbReference type="InterPro" id="IPR036116">
    <property type="entry name" value="FN3_sf"/>
</dbReference>
<dbReference type="PROSITE" id="PS50853">
    <property type="entry name" value="FN3"/>
    <property type="match status" value="1"/>
</dbReference>
<feature type="signal peptide" evidence="1">
    <location>
        <begin position="1"/>
        <end position="22"/>
    </location>
</feature>
<name>A0A8K9VBA2_ONCMY</name>
<proteinExistence type="predicted"/>
<evidence type="ECO:0000256" key="1">
    <source>
        <dbReference type="SAM" id="SignalP"/>
    </source>
</evidence>
<dbReference type="GeneTree" id="ENSGT00940000163188"/>
<keyword evidence="4" id="KW-1185">Reference proteome</keyword>
<evidence type="ECO:0000259" key="2">
    <source>
        <dbReference type="PROSITE" id="PS50853"/>
    </source>
</evidence>
<dbReference type="Proteomes" id="UP000694395">
    <property type="component" value="Chromosome 30"/>
</dbReference>
<dbReference type="Ensembl" id="ENSOMYT00000116810.1">
    <property type="protein sequence ID" value="ENSOMYP00000122193.1"/>
    <property type="gene ID" value="ENSOMYG00000051472.1"/>
</dbReference>
<dbReference type="SUPFAM" id="SSF49265">
    <property type="entry name" value="Fibronectin type III"/>
    <property type="match status" value="1"/>
</dbReference>
<keyword evidence="1" id="KW-0732">Signal</keyword>
<protein>
    <recommendedName>
        <fullName evidence="2">Fibronectin type-III domain-containing protein</fullName>
    </recommendedName>
</protein>
<dbReference type="SMART" id="SM00060">
    <property type="entry name" value="FN3"/>
    <property type="match status" value="2"/>
</dbReference>
<evidence type="ECO:0000313" key="3">
    <source>
        <dbReference type="Ensembl" id="ENSOMYP00000122193.1"/>
    </source>
</evidence>
<dbReference type="PANTHER" id="PTHR47135:SF1">
    <property type="entry name" value="FIBRONECTIN TYPE III DOMAIN-CONTAINING PROTEIN 7"/>
    <property type="match status" value="1"/>
</dbReference>
<reference evidence="3" key="2">
    <citation type="submission" date="2025-08" db="UniProtKB">
        <authorList>
            <consortium name="Ensembl"/>
        </authorList>
    </citation>
    <scope>IDENTIFICATION</scope>
</reference>
<dbReference type="AlphaFoldDB" id="A0A8K9VBA2"/>
<dbReference type="InterPro" id="IPR003961">
    <property type="entry name" value="FN3_dom"/>
</dbReference>
<reference evidence="3" key="3">
    <citation type="submission" date="2025-09" db="UniProtKB">
        <authorList>
            <consortium name="Ensembl"/>
        </authorList>
    </citation>
    <scope>IDENTIFICATION</scope>
</reference>
<organism evidence="3 4">
    <name type="scientific">Oncorhynchus mykiss</name>
    <name type="common">Rainbow trout</name>
    <name type="synonym">Salmo gairdneri</name>
    <dbReference type="NCBI Taxonomy" id="8022"/>
    <lineage>
        <taxon>Eukaryota</taxon>
        <taxon>Metazoa</taxon>
        <taxon>Chordata</taxon>
        <taxon>Craniata</taxon>
        <taxon>Vertebrata</taxon>
        <taxon>Euteleostomi</taxon>
        <taxon>Actinopterygii</taxon>
        <taxon>Neopterygii</taxon>
        <taxon>Teleostei</taxon>
        <taxon>Protacanthopterygii</taxon>
        <taxon>Salmoniformes</taxon>
        <taxon>Salmonidae</taxon>
        <taxon>Salmoninae</taxon>
        <taxon>Oncorhynchus</taxon>
    </lineage>
</organism>
<evidence type="ECO:0000313" key="4">
    <source>
        <dbReference type="Proteomes" id="UP000694395"/>
    </source>
</evidence>
<feature type="chain" id="PRO_5035469014" description="Fibronectin type-III domain-containing protein" evidence="1">
    <location>
        <begin position="23"/>
        <end position="229"/>
    </location>
</feature>
<feature type="domain" description="Fibronectin type-III" evidence="2">
    <location>
        <begin position="113"/>
        <end position="199"/>
    </location>
</feature>
<dbReference type="Gene3D" id="2.60.40.10">
    <property type="entry name" value="Immunoglobulins"/>
    <property type="match status" value="2"/>
</dbReference>
<dbReference type="InterPro" id="IPR013783">
    <property type="entry name" value="Ig-like_fold"/>
</dbReference>